<evidence type="ECO:0000313" key="3">
    <source>
        <dbReference type="Proteomes" id="UP000192247"/>
    </source>
</evidence>
<accession>A0A1V9XY20</accession>
<name>A0A1V9XY20_9ACAR</name>
<reference evidence="2 3" key="1">
    <citation type="journal article" date="2017" name="Gigascience">
        <title>Draft genome of the honey bee ectoparasitic mite, Tropilaelaps mercedesae, is shaped by the parasitic life history.</title>
        <authorList>
            <person name="Dong X."/>
            <person name="Armstrong S.D."/>
            <person name="Xia D."/>
            <person name="Makepeace B.L."/>
            <person name="Darby A.C."/>
            <person name="Kadowaki T."/>
        </authorList>
    </citation>
    <scope>NUCLEOTIDE SEQUENCE [LARGE SCALE GENOMIC DNA]</scope>
    <source>
        <strain evidence="2">Wuxi-XJTLU</strain>
    </source>
</reference>
<feature type="compositionally biased region" description="Low complexity" evidence="1">
    <location>
        <begin position="12"/>
        <end position="23"/>
    </location>
</feature>
<gene>
    <name evidence="2" type="ORF">BIW11_06446</name>
</gene>
<protein>
    <submittedName>
        <fullName evidence="2">Uncharacterized protein</fullName>
    </submittedName>
</protein>
<dbReference type="EMBL" id="MNPL01002295">
    <property type="protein sequence ID" value="OQR78384.1"/>
    <property type="molecule type" value="Genomic_DNA"/>
</dbReference>
<comment type="caution">
    <text evidence="2">The sequence shown here is derived from an EMBL/GenBank/DDBJ whole genome shotgun (WGS) entry which is preliminary data.</text>
</comment>
<sequence>MGRQLLSPLQQTTSPSANANNSTSTAAAIAVPGACTPSANCRLASSPAPTPSPAGPAVEAGFTVVSATSPFLHTAVTPRERGSLRKLREQQLHDDNKRYTESSERASILTWALNMAFRTSIFEQWYPMKPHNSFSYIFQIPIPEYKHKEKRESKAITDDCVYV</sequence>
<proteinExistence type="predicted"/>
<evidence type="ECO:0000256" key="1">
    <source>
        <dbReference type="SAM" id="MobiDB-lite"/>
    </source>
</evidence>
<dbReference type="Proteomes" id="UP000192247">
    <property type="component" value="Unassembled WGS sequence"/>
</dbReference>
<evidence type="ECO:0000313" key="2">
    <source>
        <dbReference type="EMBL" id="OQR78384.1"/>
    </source>
</evidence>
<organism evidence="2 3">
    <name type="scientific">Tropilaelaps mercedesae</name>
    <dbReference type="NCBI Taxonomy" id="418985"/>
    <lineage>
        <taxon>Eukaryota</taxon>
        <taxon>Metazoa</taxon>
        <taxon>Ecdysozoa</taxon>
        <taxon>Arthropoda</taxon>
        <taxon>Chelicerata</taxon>
        <taxon>Arachnida</taxon>
        <taxon>Acari</taxon>
        <taxon>Parasitiformes</taxon>
        <taxon>Mesostigmata</taxon>
        <taxon>Gamasina</taxon>
        <taxon>Dermanyssoidea</taxon>
        <taxon>Laelapidae</taxon>
        <taxon>Tropilaelaps</taxon>
    </lineage>
</organism>
<dbReference type="AlphaFoldDB" id="A0A1V9XY20"/>
<dbReference type="InParanoid" id="A0A1V9XY20"/>
<keyword evidence="3" id="KW-1185">Reference proteome</keyword>
<feature type="region of interest" description="Disordered" evidence="1">
    <location>
        <begin position="1"/>
        <end position="23"/>
    </location>
</feature>